<dbReference type="InterPro" id="IPR029044">
    <property type="entry name" value="Nucleotide-diphossugar_trans"/>
</dbReference>
<evidence type="ECO:0000313" key="3">
    <source>
        <dbReference type="Proteomes" id="UP000198850"/>
    </source>
</evidence>
<dbReference type="CDD" id="cd00761">
    <property type="entry name" value="Glyco_tranf_GTA_type"/>
    <property type="match status" value="1"/>
</dbReference>
<keyword evidence="2" id="KW-0808">Transferase</keyword>
<dbReference type="OrthoDB" id="9770457at2"/>
<dbReference type="Gene3D" id="3.90.550.10">
    <property type="entry name" value="Spore Coat Polysaccharide Biosynthesis Protein SpsA, Chain A"/>
    <property type="match status" value="1"/>
</dbReference>
<sequence length="220" mass="25672">MPKSLLYQCSPEIYWPKTIEVAELPLVTCIMPTANRQEFIPKAVKYFLEQDYPYKELIIIDDGLHSVLNLIPNLYCLRYVYLPQSLSIGTKRNIACEKASGSIIMHWDDDDWYAPNWITYQVNAMLNAEADICGLSHVQFYSIKENRYYIKKNTDAKRNWLCGATLAYRKSFWNKNPFRNIHIGEDILFVRNKNASVFAHGYFEGFLAIVHADNVRIRES</sequence>
<evidence type="ECO:0000313" key="2">
    <source>
        <dbReference type="EMBL" id="SEB21723.1"/>
    </source>
</evidence>
<keyword evidence="3" id="KW-1185">Reference proteome</keyword>
<feature type="domain" description="Glycosyltransferase 2-like" evidence="1">
    <location>
        <begin position="29"/>
        <end position="158"/>
    </location>
</feature>
<dbReference type="EMBL" id="FNRA01000021">
    <property type="protein sequence ID" value="SEB21723.1"/>
    <property type="molecule type" value="Genomic_DNA"/>
</dbReference>
<dbReference type="SUPFAM" id="SSF53448">
    <property type="entry name" value="Nucleotide-diphospho-sugar transferases"/>
    <property type="match status" value="1"/>
</dbReference>
<dbReference type="PANTHER" id="PTHR22916:SF3">
    <property type="entry name" value="UDP-GLCNAC:BETAGAL BETA-1,3-N-ACETYLGLUCOSAMINYLTRANSFERASE-LIKE PROTEIN 1"/>
    <property type="match status" value="1"/>
</dbReference>
<dbReference type="AlphaFoldDB" id="A0A1H4HIS4"/>
<accession>A0A1H4HIS4</accession>
<proteinExistence type="predicted"/>
<organism evidence="2 3">
    <name type="scientific">Pedobacter hartonius</name>
    <dbReference type="NCBI Taxonomy" id="425514"/>
    <lineage>
        <taxon>Bacteria</taxon>
        <taxon>Pseudomonadati</taxon>
        <taxon>Bacteroidota</taxon>
        <taxon>Sphingobacteriia</taxon>
        <taxon>Sphingobacteriales</taxon>
        <taxon>Sphingobacteriaceae</taxon>
        <taxon>Pedobacter</taxon>
    </lineage>
</organism>
<dbReference type="Pfam" id="PF00535">
    <property type="entry name" value="Glycos_transf_2"/>
    <property type="match status" value="1"/>
</dbReference>
<dbReference type="STRING" id="425514.SAMN05443550_12120"/>
<dbReference type="GO" id="GO:0016758">
    <property type="term" value="F:hexosyltransferase activity"/>
    <property type="evidence" value="ECO:0007669"/>
    <property type="project" value="UniProtKB-ARBA"/>
</dbReference>
<gene>
    <name evidence="2" type="ORF">SAMN05443550_12120</name>
</gene>
<protein>
    <submittedName>
        <fullName evidence="2">Glycosyl transferase family 2</fullName>
    </submittedName>
</protein>
<evidence type="ECO:0000259" key="1">
    <source>
        <dbReference type="Pfam" id="PF00535"/>
    </source>
</evidence>
<dbReference type="InterPro" id="IPR001173">
    <property type="entry name" value="Glyco_trans_2-like"/>
</dbReference>
<name>A0A1H4HIS4_9SPHI</name>
<reference evidence="2 3" key="1">
    <citation type="submission" date="2016-10" db="EMBL/GenBank/DDBJ databases">
        <authorList>
            <person name="de Groot N.N."/>
        </authorList>
    </citation>
    <scope>NUCLEOTIDE SEQUENCE [LARGE SCALE GENOMIC DNA]</scope>
    <source>
        <strain evidence="2 3">DSM 19033</strain>
    </source>
</reference>
<dbReference type="PANTHER" id="PTHR22916">
    <property type="entry name" value="GLYCOSYLTRANSFERASE"/>
    <property type="match status" value="1"/>
</dbReference>
<dbReference type="Proteomes" id="UP000198850">
    <property type="component" value="Unassembled WGS sequence"/>
</dbReference>